<organism evidence="2">
    <name type="scientific">Panicum hallii</name>
    <dbReference type="NCBI Taxonomy" id="206008"/>
    <lineage>
        <taxon>Eukaryota</taxon>
        <taxon>Viridiplantae</taxon>
        <taxon>Streptophyta</taxon>
        <taxon>Embryophyta</taxon>
        <taxon>Tracheophyta</taxon>
        <taxon>Spermatophyta</taxon>
        <taxon>Magnoliopsida</taxon>
        <taxon>Liliopsida</taxon>
        <taxon>Poales</taxon>
        <taxon>Poaceae</taxon>
        <taxon>PACMAD clade</taxon>
        <taxon>Panicoideae</taxon>
        <taxon>Panicodae</taxon>
        <taxon>Paniceae</taxon>
        <taxon>Panicinae</taxon>
        <taxon>Panicum</taxon>
        <taxon>Panicum sect. Panicum</taxon>
    </lineage>
</organism>
<name>A0A2S3GVQ0_9POAL</name>
<proteinExistence type="predicted"/>
<feature type="region of interest" description="Disordered" evidence="1">
    <location>
        <begin position="46"/>
        <end position="124"/>
    </location>
</feature>
<dbReference type="Proteomes" id="UP000243499">
    <property type="component" value="Chromosome 2"/>
</dbReference>
<dbReference type="Gramene" id="PAN09579">
    <property type="protein sequence ID" value="PAN09579"/>
    <property type="gene ID" value="PAHAL_2G035600"/>
</dbReference>
<dbReference type="AlphaFoldDB" id="A0A2S3GVQ0"/>
<accession>A0A2S3GVQ0</accession>
<gene>
    <name evidence="2" type="ORF">PAHAL_2G035600</name>
</gene>
<feature type="compositionally biased region" description="Basic residues" evidence="1">
    <location>
        <begin position="75"/>
        <end position="94"/>
    </location>
</feature>
<feature type="compositionally biased region" description="Basic and acidic residues" evidence="1">
    <location>
        <begin position="114"/>
        <end position="124"/>
    </location>
</feature>
<evidence type="ECO:0000313" key="2">
    <source>
        <dbReference type="EMBL" id="PAN09579.2"/>
    </source>
</evidence>
<protein>
    <submittedName>
        <fullName evidence="2">Uncharacterized protein</fullName>
    </submittedName>
</protein>
<feature type="compositionally biased region" description="Low complexity" evidence="1">
    <location>
        <begin position="46"/>
        <end position="68"/>
    </location>
</feature>
<sequence>MPRIQLRKLFFCSGKWTSASSPLHTNWRALRRTRLRKLFRLLGPMSTSCSTGTATSSTSTSSLATAGLTPPPSGQRRRNRALRSTFHARLRSRTTMRVESRGPPPPPGAFAMLGRERARGSRRKEGLTYKARGFTEKYLIAINNHD</sequence>
<evidence type="ECO:0000256" key="1">
    <source>
        <dbReference type="SAM" id="MobiDB-lite"/>
    </source>
</evidence>
<reference evidence="2" key="1">
    <citation type="submission" date="2018-04" db="EMBL/GenBank/DDBJ databases">
        <title>WGS assembly of Panicum hallii.</title>
        <authorList>
            <person name="Lovell J."/>
            <person name="Jenkins J."/>
            <person name="Lowry D."/>
            <person name="Mamidi S."/>
            <person name="Sreedasyam A."/>
            <person name="Weng X."/>
            <person name="Barry K."/>
            <person name="Bonette J."/>
            <person name="Campitelli B."/>
            <person name="Daum C."/>
            <person name="Gordon S."/>
            <person name="Gould B."/>
            <person name="Lipzen A."/>
            <person name="Macqueen A."/>
            <person name="Palacio-Mejia J."/>
            <person name="Plott C."/>
            <person name="Shakirov E."/>
            <person name="Shu S."/>
            <person name="Yoshinaga Y."/>
            <person name="Zane M."/>
            <person name="Rokhsar D."/>
            <person name="Grimwood J."/>
            <person name="Schmutz J."/>
            <person name="Juenger T."/>
        </authorList>
    </citation>
    <scope>NUCLEOTIDE SEQUENCE [LARGE SCALE GENOMIC DNA]</scope>
    <source>
        <strain evidence="2">FIL2</strain>
    </source>
</reference>
<dbReference type="EMBL" id="CM008047">
    <property type="protein sequence ID" value="PAN09579.2"/>
    <property type="molecule type" value="Genomic_DNA"/>
</dbReference>